<dbReference type="InterPro" id="IPR045391">
    <property type="entry name" value="DUF6520"/>
</dbReference>
<dbReference type="OrthoDB" id="1260025at2"/>
<evidence type="ECO:0000256" key="1">
    <source>
        <dbReference type="SAM" id="SignalP"/>
    </source>
</evidence>
<reference evidence="2 3" key="1">
    <citation type="journal article" date="2015" name="Int. J. Syst. Evol. Microbiol.">
        <title>Chryseobacterium sediminis sp. nov., isolated from a river sediment.</title>
        <authorList>
            <person name="Kampfer P."/>
            <person name="Busse H.J."/>
            <person name="McInroy J.A."/>
            <person name="Glaeser S.P."/>
        </authorList>
    </citation>
    <scope>NUCLEOTIDE SEQUENCE [LARGE SCALE GENOMIC DNA]</scope>
    <source>
        <strain evidence="2 3">IMT-174</strain>
    </source>
</reference>
<dbReference type="AlphaFoldDB" id="A0A5B2U8K3"/>
<feature type="chain" id="PRO_5022837296" evidence="1">
    <location>
        <begin position="21"/>
        <end position="89"/>
    </location>
</feature>
<keyword evidence="1" id="KW-0732">Signal</keyword>
<proteinExistence type="predicted"/>
<protein>
    <submittedName>
        <fullName evidence="2">Uncharacterized protein</fullName>
    </submittedName>
</protein>
<dbReference type="Proteomes" id="UP000323082">
    <property type="component" value="Unassembled WGS sequence"/>
</dbReference>
<gene>
    <name evidence="2" type="ORF">FW780_01765</name>
</gene>
<comment type="caution">
    <text evidence="2">The sequence shown here is derived from an EMBL/GenBank/DDBJ whole genome shotgun (WGS) entry which is preliminary data.</text>
</comment>
<accession>A0A5B2U8K3</accession>
<evidence type="ECO:0000313" key="2">
    <source>
        <dbReference type="EMBL" id="KAA2222954.1"/>
    </source>
</evidence>
<sequence>MKKILFPALLVVLGTGTAFATKMANQTNKAIVPGYVMVPDGNGNFTCEQAGKNCSDIPTGPICELSDGTQLKEQVSETFCDNVLREIPQ</sequence>
<dbReference type="RefSeq" id="WP_076597476.1">
    <property type="nucleotide sequence ID" value="NZ_VUNZ01000001.1"/>
</dbReference>
<name>A0A5B2U8K3_9FLAO</name>
<dbReference type="EMBL" id="VUNZ01000001">
    <property type="protein sequence ID" value="KAA2222954.1"/>
    <property type="molecule type" value="Genomic_DNA"/>
</dbReference>
<evidence type="ECO:0000313" key="3">
    <source>
        <dbReference type="Proteomes" id="UP000323082"/>
    </source>
</evidence>
<organism evidence="2 3">
    <name type="scientific">Chryseobacterium sediminis</name>
    <dbReference type="NCBI Taxonomy" id="1679494"/>
    <lineage>
        <taxon>Bacteria</taxon>
        <taxon>Pseudomonadati</taxon>
        <taxon>Bacteroidota</taxon>
        <taxon>Flavobacteriia</taxon>
        <taxon>Flavobacteriales</taxon>
        <taxon>Weeksellaceae</taxon>
        <taxon>Chryseobacterium group</taxon>
        <taxon>Chryseobacterium</taxon>
    </lineage>
</organism>
<dbReference type="Pfam" id="PF20130">
    <property type="entry name" value="DUF6520"/>
    <property type="match status" value="1"/>
</dbReference>
<feature type="signal peptide" evidence="1">
    <location>
        <begin position="1"/>
        <end position="20"/>
    </location>
</feature>